<gene>
    <name evidence="4" type="ORF">GCM10023175_20150</name>
</gene>
<feature type="transmembrane region" description="Helical" evidence="2">
    <location>
        <begin position="72"/>
        <end position="96"/>
    </location>
</feature>
<keyword evidence="2" id="KW-1133">Transmembrane helix</keyword>
<proteinExistence type="predicted"/>
<reference evidence="5" key="1">
    <citation type="journal article" date="2019" name="Int. J. Syst. Evol. Microbiol.">
        <title>The Global Catalogue of Microorganisms (GCM) 10K type strain sequencing project: providing services to taxonomists for standard genome sequencing and annotation.</title>
        <authorList>
            <consortium name="The Broad Institute Genomics Platform"/>
            <consortium name="The Broad Institute Genome Sequencing Center for Infectious Disease"/>
            <person name="Wu L."/>
            <person name="Ma J."/>
        </authorList>
    </citation>
    <scope>NUCLEOTIDE SEQUENCE [LARGE SCALE GENOMIC DNA]</scope>
    <source>
        <strain evidence="5">JCM 17906</strain>
    </source>
</reference>
<dbReference type="Pfam" id="PF05901">
    <property type="entry name" value="Excalibur"/>
    <property type="match status" value="1"/>
</dbReference>
<accession>A0ABP8RN93</accession>
<dbReference type="Gene3D" id="3.30.10.20">
    <property type="match status" value="1"/>
</dbReference>
<dbReference type="EMBL" id="BAABGT010000027">
    <property type="protein sequence ID" value="GAA4543417.1"/>
    <property type="molecule type" value="Genomic_DNA"/>
</dbReference>
<evidence type="ECO:0000313" key="4">
    <source>
        <dbReference type="EMBL" id="GAA4543417.1"/>
    </source>
</evidence>
<feature type="region of interest" description="Disordered" evidence="1">
    <location>
        <begin position="261"/>
        <end position="285"/>
    </location>
</feature>
<feature type="domain" description="PASTA" evidence="3">
    <location>
        <begin position="116"/>
        <end position="185"/>
    </location>
</feature>
<dbReference type="Pfam" id="PF03793">
    <property type="entry name" value="PASTA"/>
    <property type="match status" value="1"/>
</dbReference>
<evidence type="ECO:0000256" key="1">
    <source>
        <dbReference type="SAM" id="MobiDB-lite"/>
    </source>
</evidence>
<dbReference type="RefSeq" id="WP_345415028.1">
    <property type="nucleotide sequence ID" value="NZ_BAABGT010000027.1"/>
</dbReference>
<keyword evidence="2" id="KW-0812">Transmembrane</keyword>
<comment type="caution">
    <text evidence="4">The sequence shown here is derived from an EMBL/GenBank/DDBJ whole genome shotgun (WGS) entry which is preliminary data.</text>
</comment>
<protein>
    <recommendedName>
        <fullName evidence="3">PASTA domain-containing protein</fullName>
    </recommendedName>
</protein>
<evidence type="ECO:0000313" key="5">
    <source>
        <dbReference type="Proteomes" id="UP001501598"/>
    </source>
</evidence>
<feature type="transmembrane region" description="Helical" evidence="2">
    <location>
        <begin position="102"/>
        <end position="122"/>
    </location>
</feature>
<evidence type="ECO:0000259" key="3">
    <source>
        <dbReference type="PROSITE" id="PS51178"/>
    </source>
</evidence>
<organism evidence="4 5">
    <name type="scientific">Pseudonocardia xishanensis</name>
    <dbReference type="NCBI Taxonomy" id="630995"/>
    <lineage>
        <taxon>Bacteria</taxon>
        <taxon>Bacillati</taxon>
        <taxon>Actinomycetota</taxon>
        <taxon>Actinomycetes</taxon>
        <taxon>Pseudonocardiales</taxon>
        <taxon>Pseudonocardiaceae</taxon>
        <taxon>Pseudonocardia</taxon>
    </lineage>
</organism>
<feature type="transmembrane region" description="Helical" evidence="2">
    <location>
        <begin position="25"/>
        <end position="51"/>
    </location>
</feature>
<keyword evidence="2" id="KW-0472">Membrane</keyword>
<dbReference type="InterPro" id="IPR008613">
    <property type="entry name" value="Excalibur_Ca-bd_domain"/>
</dbReference>
<feature type="compositionally biased region" description="Basic and acidic residues" evidence="1">
    <location>
        <begin position="265"/>
        <end position="285"/>
    </location>
</feature>
<dbReference type="Proteomes" id="UP001501598">
    <property type="component" value="Unassembled WGS sequence"/>
</dbReference>
<dbReference type="PROSITE" id="PS51178">
    <property type="entry name" value="PASTA"/>
    <property type="match status" value="1"/>
</dbReference>
<sequence>MTATQQWSSTVQSAPKGNRPATAGFVLGLVGLLAGLVPFLGLVVTVPAVLASRAGRARFRAGAAATPGRSGAGLVLGAIGTGLCVLMSVVAVVGAANAAPKPVVAVASVAAPVPAAPVLLTVPNVVGMSDVQARETLRLAGFTTVQLGPSTGSVAGVAAGTVTSQLPGTGAQASAGDPITLGEAAEPPVVAPAPAPVVTPQPVARQPVAPQPVAQQPVASRRSVPAAAPQPVAAAPRVVAPDPAPASAYYADCSAARAAGAAPLHRGDAGYRSALDRDNDGVACE</sequence>
<feature type="region of interest" description="Disordered" evidence="1">
    <location>
        <begin position="206"/>
        <end position="234"/>
    </location>
</feature>
<keyword evidence="5" id="KW-1185">Reference proteome</keyword>
<dbReference type="CDD" id="cd06577">
    <property type="entry name" value="PASTA_pknB"/>
    <property type="match status" value="1"/>
</dbReference>
<evidence type="ECO:0000256" key="2">
    <source>
        <dbReference type="SAM" id="Phobius"/>
    </source>
</evidence>
<dbReference type="SMART" id="SM00894">
    <property type="entry name" value="Excalibur"/>
    <property type="match status" value="1"/>
</dbReference>
<name>A0ABP8RN93_9PSEU</name>
<dbReference type="InterPro" id="IPR005543">
    <property type="entry name" value="PASTA_dom"/>
</dbReference>